<reference evidence="1" key="1">
    <citation type="submission" date="2022-06" db="EMBL/GenBank/DDBJ databases">
        <authorList>
            <person name="Andreotti S."/>
            <person name="Wyler E."/>
        </authorList>
    </citation>
    <scope>NUCLEOTIDE SEQUENCE</scope>
</reference>
<dbReference type="EMBL" id="CALSGD010001392">
    <property type="protein sequence ID" value="CAH6786891.1"/>
    <property type="molecule type" value="Genomic_DNA"/>
</dbReference>
<dbReference type="Proteomes" id="UP001152836">
    <property type="component" value="Unassembled WGS sequence"/>
</dbReference>
<dbReference type="AlphaFoldDB" id="A0AAU9Z2I6"/>
<sequence>MAGYEYVSPEQLAGFDKYKYSALDTNPLSLYIMHPFWNTIVKHQVISMCLTGCGSSWASSTLWPTL</sequence>
<proteinExistence type="predicted"/>
<keyword evidence="2" id="KW-1185">Reference proteome</keyword>
<evidence type="ECO:0000313" key="1">
    <source>
        <dbReference type="EMBL" id="CAH6786891.1"/>
    </source>
</evidence>
<accession>A0AAU9Z2I6</accession>
<evidence type="ECO:0000313" key="2">
    <source>
        <dbReference type="Proteomes" id="UP001152836"/>
    </source>
</evidence>
<gene>
    <name evidence="1" type="primary">Selenoi</name>
    <name evidence="1" type="ORF">PHOROB_LOCUS4871</name>
</gene>
<protein>
    <submittedName>
        <fullName evidence="1">Selenoi protein</fullName>
    </submittedName>
</protein>
<comment type="caution">
    <text evidence="1">The sequence shown here is derived from an EMBL/GenBank/DDBJ whole genome shotgun (WGS) entry which is preliminary data.</text>
</comment>
<organism evidence="1 2">
    <name type="scientific">Phodopus roborovskii</name>
    <name type="common">Roborovski's desert hamster</name>
    <name type="synonym">Cricetulus roborovskii</name>
    <dbReference type="NCBI Taxonomy" id="109678"/>
    <lineage>
        <taxon>Eukaryota</taxon>
        <taxon>Metazoa</taxon>
        <taxon>Chordata</taxon>
        <taxon>Craniata</taxon>
        <taxon>Vertebrata</taxon>
        <taxon>Euteleostomi</taxon>
        <taxon>Mammalia</taxon>
        <taxon>Eutheria</taxon>
        <taxon>Euarchontoglires</taxon>
        <taxon>Glires</taxon>
        <taxon>Rodentia</taxon>
        <taxon>Myomorpha</taxon>
        <taxon>Muroidea</taxon>
        <taxon>Cricetidae</taxon>
        <taxon>Cricetinae</taxon>
        <taxon>Phodopus</taxon>
    </lineage>
</organism>
<name>A0AAU9Z2I6_PHORO</name>